<dbReference type="InterPro" id="IPR013610">
    <property type="entry name" value="ArdC_N"/>
</dbReference>
<evidence type="ECO:0000256" key="1">
    <source>
        <dbReference type="SAM" id="MobiDB-lite"/>
    </source>
</evidence>
<comment type="caution">
    <text evidence="3">The sequence shown here is derived from an EMBL/GenBank/DDBJ whole genome shotgun (WGS) entry which is preliminary data.</text>
</comment>
<reference evidence="3 4" key="1">
    <citation type="submission" date="2018-12" db="EMBL/GenBank/DDBJ databases">
        <authorList>
            <person name="Kartti S."/>
            <person name="Manni A."/>
            <person name="Chemao El Fihri M.W."/>
            <person name="Laamarti M."/>
            <person name="Temsamani L."/>
            <person name="El Jamali J.E."/>
            <person name="Ouadghiri M."/>
            <person name="Ibrahimi A."/>
            <person name="Filati-Maltouf A."/>
        </authorList>
    </citation>
    <scope>NUCLEOTIDE SEQUENCE [LARGE SCALE GENOMIC DNA]</scope>
    <source>
        <strain evidence="3 4">MDMC339</strain>
    </source>
</reference>
<feature type="domain" description="N-terminal" evidence="2">
    <location>
        <begin position="16"/>
        <end position="79"/>
    </location>
</feature>
<sequence length="185" mass="20971">MSDATSNESFLQRHSRDVVERLIRQMEEGTGPFLKPWDARVDLGLPMNPTTGKSYRGGNLLHLWALQSAWDTQDNRWMGIGHDPTQHAAYVKSWIQILRDDPRELFRAAGAAERVVEFLKVPELVREPLQKVEQEWQSVAANRQELEKPASNVRQCSRPKTKANPSCIPTCRRGPHRTPPAASPA</sequence>
<evidence type="ECO:0000313" key="4">
    <source>
        <dbReference type="Proteomes" id="UP000271705"/>
    </source>
</evidence>
<dbReference type="EMBL" id="RXLZ01000002">
    <property type="protein sequence ID" value="RTQ92145.1"/>
    <property type="molecule type" value="Genomic_DNA"/>
</dbReference>
<name>A0A3S0QUP0_STEMA</name>
<organism evidence="3 4">
    <name type="scientific">Stenotrophomonas maltophilia</name>
    <name type="common">Pseudomonas maltophilia</name>
    <name type="synonym">Xanthomonas maltophilia</name>
    <dbReference type="NCBI Taxonomy" id="40324"/>
    <lineage>
        <taxon>Bacteria</taxon>
        <taxon>Pseudomonadati</taxon>
        <taxon>Pseudomonadota</taxon>
        <taxon>Gammaproteobacteria</taxon>
        <taxon>Lysobacterales</taxon>
        <taxon>Lysobacteraceae</taxon>
        <taxon>Stenotrophomonas</taxon>
        <taxon>Stenotrophomonas maltophilia group</taxon>
    </lineage>
</organism>
<dbReference type="Pfam" id="PF08401">
    <property type="entry name" value="ArdcN"/>
    <property type="match status" value="1"/>
</dbReference>
<dbReference type="GO" id="GO:0003697">
    <property type="term" value="F:single-stranded DNA binding"/>
    <property type="evidence" value="ECO:0007669"/>
    <property type="project" value="InterPro"/>
</dbReference>
<evidence type="ECO:0000259" key="2">
    <source>
        <dbReference type="Pfam" id="PF08401"/>
    </source>
</evidence>
<accession>A0A3S0QUP0</accession>
<protein>
    <submittedName>
        <fullName evidence="3">DUF1738 domain-containing protein</fullName>
    </submittedName>
</protein>
<dbReference type="Proteomes" id="UP000271705">
    <property type="component" value="Unassembled WGS sequence"/>
</dbReference>
<dbReference type="RefSeq" id="WP_126927602.1">
    <property type="nucleotide sequence ID" value="NZ_RXLZ01000002.1"/>
</dbReference>
<proteinExistence type="predicted"/>
<feature type="region of interest" description="Disordered" evidence="1">
    <location>
        <begin position="143"/>
        <end position="185"/>
    </location>
</feature>
<evidence type="ECO:0000313" key="3">
    <source>
        <dbReference type="EMBL" id="RTQ92145.1"/>
    </source>
</evidence>
<gene>
    <name evidence="3" type="ORF">EKL94_00850</name>
</gene>
<dbReference type="AlphaFoldDB" id="A0A3S0QUP0"/>